<dbReference type="GO" id="GO:0005886">
    <property type="term" value="C:plasma membrane"/>
    <property type="evidence" value="ECO:0007669"/>
    <property type="project" value="InterPro"/>
</dbReference>
<evidence type="ECO:0000256" key="10">
    <source>
        <dbReference type="SAM" id="Phobius"/>
    </source>
</evidence>
<keyword evidence="13" id="KW-1185">Reference proteome</keyword>
<accession>A0A8J4PRH2</accession>
<dbReference type="InterPro" id="IPR002229">
    <property type="entry name" value="RhesusRHD"/>
</dbReference>
<dbReference type="SUPFAM" id="SSF111352">
    <property type="entry name" value="Ammonium transporter"/>
    <property type="match status" value="1"/>
</dbReference>
<keyword evidence="6 10" id="KW-0472">Membrane</keyword>
<keyword evidence="7" id="KW-0325">Glycoprotein</keyword>
<organism evidence="12 13">
    <name type="scientific">Polysphondylium violaceum</name>
    <dbReference type="NCBI Taxonomy" id="133409"/>
    <lineage>
        <taxon>Eukaryota</taxon>
        <taxon>Amoebozoa</taxon>
        <taxon>Evosea</taxon>
        <taxon>Eumycetozoa</taxon>
        <taxon>Dictyostelia</taxon>
        <taxon>Dictyosteliales</taxon>
        <taxon>Dictyosteliaceae</taxon>
        <taxon>Polysphondylium</taxon>
    </lineage>
</organism>
<dbReference type="GO" id="GO:0097272">
    <property type="term" value="P:ammonium homeostasis"/>
    <property type="evidence" value="ECO:0007669"/>
    <property type="project" value="TreeGrafter"/>
</dbReference>
<dbReference type="PRINTS" id="PR00342">
    <property type="entry name" value="RHESUSRHD"/>
</dbReference>
<comment type="function">
    <text evidence="8">May be a carbon dioxide/bicarbonate transporter.</text>
</comment>
<proteinExistence type="inferred from homology"/>
<comment type="similarity">
    <text evidence="2">Belongs to the ammonium transporter (TC 2.A.49) family. Rh subfamily.</text>
</comment>
<evidence type="ECO:0000256" key="4">
    <source>
        <dbReference type="ARBA" id="ARBA00022692"/>
    </source>
</evidence>
<evidence type="ECO:0000256" key="6">
    <source>
        <dbReference type="ARBA" id="ARBA00023136"/>
    </source>
</evidence>
<dbReference type="EMBL" id="AJWJ01000284">
    <property type="protein sequence ID" value="KAF2072402.1"/>
    <property type="molecule type" value="Genomic_DNA"/>
</dbReference>
<evidence type="ECO:0000256" key="7">
    <source>
        <dbReference type="ARBA" id="ARBA00023180"/>
    </source>
</evidence>
<dbReference type="InterPro" id="IPR024041">
    <property type="entry name" value="NH4_transpt_AmtB-like_dom"/>
</dbReference>
<feature type="transmembrane region" description="Helical" evidence="10">
    <location>
        <begin position="130"/>
        <end position="151"/>
    </location>
</feature>
<evidence type="ECO:0000259" key="11">
    <source>
        <dbReference type="Pfam" id="PF00909"/>
    </source>
</evidence>
<feature type="transmembrane region" description="Helical" evidence="10">
    <location>
        <begin position="192"/>
        <end position="212"/>
    </location>
</feature>
<dbReference type="Gene3D" id="1.10.3430.10">
    <property type="entry name" value="Ammonium transporter AmtB like domains"/>
    <property type="match status" value="1"/>
</dbReference>
<dbReference type="PANTHER" id="PTHR11730">
    <property type="entry name" value="AMMONIUM TRANSPORTER"/>
    <property type="match status" value="1"/>
</dbReference>
<feature type="transmembrane region" description="Helical" evidence="10">
    <location>
        <begin position="401"/>
        <end position="425"/>
    </location>
</feature>
<keyword evidence="4 10" id="KW-0812">Transmembrane</keyword>
<feature type="transmembrane region" description="Helical" evidence="10">
    <location>
        <begin position="96"/>
        <end position="118"/>
    </location>
</feature>
<evidence type="ECO:0000313" key="12">
    <source>
        <dbReference type="EMBL" id="KAF2072402.1"/>
    </source>
</evidence>
<dbReference type="GO" id="GO:0008519">
    <property type="term" value="F:ammonium channel activity"/>
    <property type="evidence" value="ECO:0007669"/>
    <property type="project" value="InterPro"/>
</dbReference>
<feature type="compositionally biased region" description="Basic and acidic residues" evidence="9">
    <location>
        <begin position="473"/>
        <end position="508"/>
    </location>
</feature>
<comment type="subcellular location">
    <subcellularLocation>
        <location evidence="1">Membrane</location>
        <topology evidence="1">Multi-pass membrane protein</topology>
    </subcellularLocation>
</comment>
<feature type="transmembrane region" description="Helical" evidence="10">
    <location>
        <begin position="163"/>
        <end position="180"/>
    </location>
</feature>
<dbReference type="AlphaFoldDB" id="A0A8J4PRH2"/>
<evidence type="ECO:0000313" key="13">
    <source>
        <dbReference type="Proteomes" id="UP000695562"/>
    </source>
</evidence>
<feature type="transmembrane region" description="Helical" evidence="10">
    <location>
        <begin position="20"/>
        <end position="40"/>
    </location>
</feature>
<feature type="transmembrane region" description="Helical" evidence="10">
    <location>
        <begin position="319"/>
        <end position="336"/>
    </location>
</feature>
<dbReference type="InterPro" id="IPR029020">
    <property type="entry name" value="Ammonium/urea_transptr"/>
</dbReference>
<dbReference type="OrthoDB" id="534912at2759"/>
<name>A0A8J4PRH2_9MYCE</name>
<reference evidence="12" key="1">
    <citation type="submission" date="2020-01" db="EMBL/GenBank/DDBJ databases">
        <title>Development of genomics and gene disruption for Polysphondylium violaceum indicates a role for the polyketide synthase stlB in stalk morphogenesis.</title>
        <authorList>
            <person name="Narita B."/>
            <person name="Kawabe Y."/>
            <person name="Kin K."/>
            <person name="Saito T."/>
            <person name="Gibbs R."/>
            <person name="Kuspa A."/>
            <person name="Muzny D."/>
            <person name="Queller D."/>
            <person name="Richards S."/>
            <person name="Strassman J."/>
            <person name="Sucgang R."/>
            <person name="Worley K."/>
            <person name="Schaap P."/>
        </authorList>
    </citation>
    <scope>NUCLEOTIDE SEQUENCE</scope>
    <source>
        <strain evidence="12">QSvi11</strain>
    </source>
</reference>
<feature type="domain" description="Ammonium transporter AmtB-like" evidence="11">
    <location>
        <begin position="65"/>
        <end position="426"/>
    </location>
</feature>
<feature type="region of interest" description="Disordered" evidence="9">
    <location>
        <begin position="465"/>
        <end position="517"/>
    </location>
</feature>
<evidence type="ECO:0000256" key="8">
    <source>
        <dbReference type="ARBA" id="ARBA00058443"/>
    </source>
</evidence>
<dbReference type="PANTHER" id="PTHR11730:SF60">
    <property type="entry name" value="RH50, ISOFORM D"/>
    <property type="match status" value="1"/>
</dbReference>
<evidence type="ECO:0000256" key="5">
    <source>
        <dbReference type="ARBA" id="ARBA00022989"/>
    </source>
</evidence>
<evidence type="ECO:0000256" key="3">
    <source>
        <dbReference type="ARBA" id="ARBA00022448"/>
    </source>
</evidence>
<gene>
    <name evidence="12" type="ORF">CYY_006294</name>
</gene>
<evidence type="ECO:0000256" key="1">
    <source>
        <dbReference type="ARBA" id="ARBA00004141"/>
    </source>
</evidence>
<evidence type="ECO:0000256" key="2">
    <source>
        <dbReference type="ARBA" id="ARBA00011036"/>
    </source>
</evidence>
<feature type="transmembrane region" description="Helical" evidence="10">
    <location>
        <begin position="70"/>
        <end position="89"/>
    </location>
</feature>
<feature type="transmembrane region" description="Helical" evidence="10">
    <location>
        <begin position="263"/>
        <end position="282"/>
    </location>
</feature>
<keyword evidence="5 10" id="KW-1133">Transmembrane helix</keyword>
<feature type="transmembrane region" description="Helical" evidence="10">
    <location>
        <begin position="294"/>
        <end position="313"/>
    </location>
</feature>
<dbReference type="Pfam" id="PF00909">
    <property type="entry name" value="Ammonium_transp"/>
    <property type="match status" value="1"/>
</dbReference>
<dbReference type="FunFam" id="1.10.3430.10:FF:000018">
    <property type="entry name" value="Rhesus-like glycoprotein B"/>
    <property type="match status" value="1"/>
</dbReference>
<dbReference type="Proteomes" id="UP000695562">
    <property type="component" value="Unassembled WGS sequence"/>
</dbReference>
<comment type="caution">
    <text evidence="12">The sequence shown here is derived from an EMBL/GenBank/DDBJ whole genome shotgun (WGS) entry which is preliminary data.</text>
</comment>
<keyword evidence="3" id="KW-0813">Transport</keyword>
<evidence type="ECO:0000256" key="9">
    <source>
        <dbReference type="SAM" id="MobiDB-lite"/>
    </source>
</evidence>
<protein>
    <recommendedName>
        <fullName evidence="11">Ammonium transporter AmtB-like domain-containing protein</fullName>
    </recommendedName>
</protein>
<feature type="transmembrane region" description="Helical" evidence="10">
    <location>
        <begin position="357"/>
        <end position="375"/>
    </location>
</feature>
<feature type="transmembrane region" description="Helical" evidence="10">
    <location>
        <begin position="224"/>
        <end position="243"/>
    </location>
</feature>
<sequence>MTIIADKHTPAATSKRMENIIFLLVLFGFQIFMVVLYGVWVRYDYNERNGDNAIGDDTAVQRDVNSHYGYFRDINIMIFFGFGFLMTFLRRYGYSSLGYTFLVSAMVAQWSILVWGFFETAHHGHGFDKLYFNMSYMLNGLFCAGAVMISYGGVLGKVTPLQMIIMGIVEPIFFFFNMYIGELKLEAIDVGGGLYIHLFGCYFGLTLCWFLTDRHAKDSEDNSPSYNGDLFAMAGTLFLWMMWPSFNAAIAPSGDPQFRAIANTFLSLTGSTIATFLVSRLLGHAGHKLDMVHVQNSALAGGVVQGCCAHMNLNPGGAIGMGFIVGVISVLGYVYLTPIITRKLNIQDTCGINNLHGIPGFIGCIATVVAAQHGLNNKDLYGEQEFLAIFRAGDDQAKNNAAATFITIGVAIFGGIVTGCLMLLVKKIGGLKKGEHFNDSVFWHVPIDYPRDLDTVAADGHAYGLEDGGVEMTPKKDNDSDYSESERKSNRKRNSTEVKTDFGEKIAGEEGSPSNQA</sequence>